<gene>
    <name evidence="2" type="ORF">Pan54_50700</name>
</gene>
<protein>
    <recommendedName>
        <fullName evidence="4">DUF1571 domain-containing protein</fullName>
    </recommendedName>
</protein>
<feature type="signal peptide" evidence="1">
    <location>
        <begin position="1"/>
        <end position="33"/>
    </location>
</feature>
<evidence type="ECO:0008006" key="4">
    <source>
        <dbReference type="Google" id="ProtNLM"/>
    </source>
</evidence>
<comment type="caution">
    <text evidence="2">The sequence shown here is derived from an EMBL/GenBank/DDBJ whole genome shotgun (WGS) entry which is preliminary data.</text>
</comment>
<name>A0A5C5XNL7_9PLAN</name>
<dbReference type="Proteomes" id="UP000316095">
    <property type="component" value="Unassembled WGS sequence"/>
</dbReference>
<dbReference type="Pfam" id="PF07608">
    <property type="entry name" value="DUF1571"/>
    <property type="match status" value="1"/>
</dbReference>
<dbReference type="InterPro" id="IPR011465">
    <property type="entry name" value="DUF1571"/>
</dbReference>
<dbReference type="RefSeq" id="WP_165441960.1">
    <property type="nucleotide sequence ID" value="NZ_SJPG01000001.1"/>
</dbReference>
<sequence precursor="true">MKFRSKFQNFHTIVAWSAFVTLCLCVVSPTASFAQNQSKVPEGHPFAPVVQLAKKAQQAVDQVVDYEAVLTKREMVGNELTTTQMEIKVRHQPFSVYLKFREPHAGREVMYVEGQNGNKILAHEGSGLTSLIGTQSLDVDSSLAMKGNRYPITMIGIENMIEKLIATWEYESQYGECDVKYYPNAQLGNVECRVVETSHPTPRRQFKYSTMRLYLEKETNLPIRCECYGFPAAAGQKAPLIEEYTYTNLHTNKGLNDFSFDSKNPSYQF</sequence>
<evidence type="ECO:0000313" key="2">
    <source>
        <dbReference type="EMBL" id="TWT64308.1"/>
    </source>
</evidence>
<reference evidence="2 3" key="1">
    <citation type="submission" date="2019-02" db="EMBL/GenBank/DDBJ databases">
        <title>Deep-cultivation of Planctomycetes and their phenomic and genomic characterization uncovers novel biology.</title>
        <authorList>
            <person name="Wiegand S."/>
            <person name="Jogler M."/>
            <person name="Boedeker C."/>
            <person name="Pinto D."/>
            <person name="Vollmers J."/>
            <person name="Rivas-Marin E."/>
            <person name="Kohn T."/>
            <person name="Peeters S.H."/>
            <person name="Heuer A."/>
            <person name="Rast P."/>
            <person name="Oberbeckmann S."/>
            <person name="Bunk B."/>
            <person name="Jeske O."/>
            <person name="Meyerdierks A."/>
            <person name="Storesund J.E."/>
            <person name="Kallscheuer N."/>
            <person name="Luecker S."/>
            <person name="Lage O.M."/>
            <person name="Pohl T."/>
            <person name="Merkel B.J."/>
            <person name="Hornburger P."/>
            <person name="Mueller R.-W."/>
            <person name="Bruemmer F."/>
            <person name="Labrenz M."/>
            <person name="Spormann A.M."/>
            <person name="Op Den Camp H."/>
            <person name="Overmann J."/>
            <person name="Amann R."/>
            <person name="Jetten M.S.M."/>
            <person name="Mascher T."/>
            <person name="Medema M.H."/>
            <person name="Devos D.P."/>
            <person name="Kaster A.-K."/>
            <person name="Ovreas L."/>
            <person name="Rohde M."/>
            <person name="Galperin M.Y."/>
            <person name="Jogler C."/>
        </authorList>
    </citation>
    <scope>NUCLEOTIDE SEQUENCE [LARGE SCALE GENOMIC DNA]</scope>
    <source>
        <strain evidence="2 3">Pan54</strain>
    </source>
</reference>
<accession>A0A5C5XNL7</accession>
<organism evidence="2 3">
    <name type="scientific">Rubinisphaera italica</name>
    <dbReference type="NCBI Taxonomy" id="2527969"/>
    <lineage>
        <taxon>Bacteria</taxon>
        <taxon>Pseudomonadati</taxon>
        <taxon>Planctomycetota</taxon>
        <taxon>Planctomycetia</taxon>
        <taxon>Planctomycetales</taxon>
        <taxon>Planctomycetaceae</taxon>
        <taxon>Rubinisphaera</taxon>
    </lineage>
</organism>
<evidence type="ECO:0000256" key="1">
    <source>
        <dbReference type="SAM" id="SignalP"/>
    </source>
</evidence>
<keyword evidence="1" id="KW-0732">Signal</keyword>
<feature type="chain" id="PRO_5023024704" description="DUF1571 domain-containing protein" evidence="1">
    <location>
        <begin position="34"/>
        <end position="269"/>
    </location>
</feature>
<proteinExistence type="predicted"/>
<dbReference type="AlphaFoldDB" id="A0A5C5XNL7"/>
<evidence type="ECO:0000313" key="3">
    <source>
        <dbReference type="Proteomes" id="UP000316095"/>
    </source>
</evidence>
<keyword evidence="3" id="KW-1185">Reference proteome</keyword>
<dbReference type="EMBL" id="SJPG01000001">
    <property type="protein sequence ID" value="TWT64308.1"/>
    <property type="molecule type" value="Genomic_DNA"/>
</dbReference>